<feature type="compositionally biased region" description="Polar residues" evidence="1">
    <location>
        <begin position="66"/>
        <end position="76"/>
    </location>
</feature>
<organism evidence="2 3">
    <name type="scientific">Saccharothrix xinjiangensis</name>
    <dbReference type="NCBI Taxonomy" id="204798"/>
    <lineage>
        <taxon>Bacteria</taxon>
        <taxon>Bacillati</taxon>
        <taxon>Actinomycetota</taxon>
        <taxon>Actinomycetes</taxon>
        <taxon>Pseudonocardiales</taxon>
        <taxon>Pseudonocardiaceae</taxon>
        <taxon>Saccharothrix</taxon>
    </lineage>
</organism>
<feature type="region of interest" description="Disordered" evidence="1">
    <location>
        <begin position="65"/>
        <end position="122"/>
    </location>
</feature>
<gene>
    <name evidence="2" type="ORF">ACFPFM_11155</name>
</gene>
<accession>A0ABV9XVI1</accession>
<evidence type="ECO:0000256" key="1">
    <source>
        <dbReference type="SAM" id="MobiDB-lite"/>
    </source>
</evidence>
<feature type="region of interest" description="Disordered" evidence="1">
    <location>
        <begin position="246"/>
        <end position="266"/>
    </location>
</feature>
<evidence type="ECO:0000313" key="3">
    <source>
        <dbReference type="Proteomes" id="UP001595833"/>
    </source>
</evidence>
<comment type="caution">
    <text evidence="2">The sequence shown here is derived from an EMBL/GenBank/DDBJ whole genome shotgun (WGS) entry which is preliminary data.</text>
</comment>
<keyword evidence="3" id="KW-1185">Reference proteome</keyword>
<dbReference type="Pfam" id="PF14428">
    <property type="entry name" value="DddA-like"/>
    <property type="match status" value="1"/>
</dbReference>
<protein>
    <submittedName>
        <fullName evidence="2">DddA-like double-stranded DNA deaminase toxin</fullName>
    </submittedName>
</protein>
<evidence type="ECO:0000313" key="2">
    <source>
        <dbReference type="EMBL" id="MFC5054315.1"/>
    </source>
</evidence>
<dbReference type="EMBL" id="JBHSJB010000010">
    <property type="protein sequence ID" value="MFC5054315.1"/>
    <property type="molecule type" value="Genomic_DNA"/>
</dbReference>
<feature type="compositionally biased region" description="Pro residues" evidence="1">
    <location>
        <begin position="93"/>
        <end position="109"/>
    </location>
</feature>
<name>A0ABV9XVI1_9PSEU</name>
<sequence>MDKLDQALEALHAAEQLWIDCHDLLTGALTGSHHNHAATLTAVHEQTTKLFHALRGRVERLRAQIATPTGTDSRSATVPPHPAPTRRSDEAAPSPPVPRQLAPPPPSPPAATLTTVTGRDGSHYPVSAAWAVDLLPRRVRSGQPGEVTVGQVMINDRELGALSSGNDGTWSPAIRRRMTALGIRTAIKLDRHVEMKVAQMMVQTGATHGEVVINHSPCGSPPLPMTDNGCHQILPRYLRRGTTLTVHGTTQDGEPFSETYEGEAPA</sequence>
<dbReference type="InterPro" id="IPR032724">
    <property type="entry name" value="SCP1.201-like"/>
</dbReference>
<dbReference type="RefSeq" id="WP_344041606.1">
    <property type="nucleotide sequence ID" value="NZ_BAAAKE010000029.1"/>
</dbReference>
<reference evidence="3" key="1">
    <citation type="journal article" date="2019" name="Int. J. Syst. Evol. Microbiol.">
        <title>The Global Catalogue of Microorganisms (GCM) 10K type strain sequencing project: providing services to taxonomists for standard genome sequencing and annotation.</title>
        <authorList>
            <consortium name="The Broad Institute Genomics Platform"/>
            <consortium name="The Broad Institute Genome Sequencing Center for Infectious Disease"/>
            <person name="Wu L."/>
            <person name="Ma J."/>
        </authorList>
    </citation>
    <scope>NUCLEOTIDE SEQUENCE [LARGE SCALE GENOMIC DNA]</scope>
    <source>
        <strain evidence="3">KCTC 12848</strain>
    </source>
</reference>
<dbReference type="Proteomes" id="UP001595833">
    <property type="component" value="Unassembled WGS sequence"/>
</dbReference>
<proteinExistence type="predicted"/>